<proteinExistence type="predicted"/>
<evidence type="ECO:0000313" key="1">
    <source>
        <dbReference type="EMBL" id="MFD1221716.1"/>
    </source>
</evidence>
<comment type="caution">
    <text evidence="1">The sequence shown here is derived from an EMBL/GenBank/DDBJ whole genome shotgun (WGS) entry which is preliminary data.</text>
</comment>
<protein>
    <submittedName>
        <fullName evidence="1">Uncharacterized protein</fullName>
    </submittedName>
</protein>
<evidence type="ECO:0000313" key="2">
    <source>
        <dbReference type="Proteomes" id="UP001597180"/>
    </source>
</evidence>
<name>A0ABW3UPD3_9BACL</name>
<dbReference type="Proteomes" id="UP001597180">
    <property type="component" value="Unassembled WGS sequence"/>
</dbReference>
<sequence>MIDIITTIWLNVTNRISDKAMMDGRTPSKKDERMSTEDGVNRCSYLSELQSGAGMVKMMES</sequence>
<dbReference type="RefSeq" id="WP_345585846.1">
    <property type="nucleotide sequence ID" value="NZ_BAABJG010000003.1"/>
</dbReference>
<reference evidence="2" key="1">
    <citation type="journal article" date="2019" name="Int. J. Syst. Evol. Microbiol.">
        <title>The Global Catalogue of Microorganisms (GCM) 10K type strain sequencing project: providing services to taxonomists for standard genome sequencing and annotation.</title>
        <authorList>
            <consortium name="The Broad Institute Genomics Platform"/>
            <consortium name="The Broad Institute Genome Sequencing Center for Infectious Disease"/>
            <person name="Wu L."/>
            <person name="Ma J."/>
        </authorList>
    </citation>
    <scope>NUCLEOTIDE SEQUENCE [LARGE SCALE GENOMIC DNA]</scope>
    <source>
        <strain evidence="2">CCUG 53270</strain>
    </source>
</reference>
<keyword evidence="2" id="KW-1185">Reference proteome</keyword>
<dbReference type="EMBL" id="JBHTLU010000019">
    <property type="protein sequence ID" value="MFD1221716.1"/>
    <property type="molecule type" value="Genomic_DNA"/>
</dbReference>
<organism evidence="1 2">
    <name type="scientific">Paenibacillus vulneris</name>
    <dbReference type="NCBI Taxonomy" id="1133364"/>
    <lineage>
        <taxon>Bacteria</taxon>
        <taxon>Bacillati</taxon>
        <taxon>Bacillota</taxon>
        <taxon>Bacilli</taxon>
        <taxon>Bacillales</taxon>
        <taxon>Paenibacillaceae</taxon>
        <taxon>Paenibacillus</taxon>
    </lineage>
</organism>
<gene>
    <name evidence="1" type="ORF">ACFQ4B_16485</name>
</gene>
<accession>A0ABW3UPD3</accession>